<feature type="domain" description="RNase H type-1" evidence="9">
    <location>
        <begin position="140"/>
        <end position="305"/>
    </location>
</feature>
<dbReference type="PANTHER" id="PTHR10642">
    <property type="entry name" value="RIBONUCLEASE H1"/>
    <property type="match status" value="1"/>
</dbReference>
<dbReference type="AlphaFoldDB" id="A0A179IHZ3"/>
<dbReference type="EC" id="3.1.26.4" evidence="3"/>
<reference evidence="10 11" key="1">
    <citation type="submission" date="2016-03" db="EMBL/GenBank/DDBJ databases">
        <title>Fine-scale spatial genetic structure of a fungal parasite of coffee scale insects.</title>
        <authorList>
            <person name="Jackson D."/>
            <person name="Zemenick K.A."/>
            <person name="Malloure B."/>
            <person name="Quandt C.A."/>
            <person name="James T.Y."/>
        </authorList>
    </citation>
    <scope>NUCLEOTIDE SEQUENCE [LARGE SCALE GENOMIC DNA]</scope>
    <source>
        <strain evidence="10 11">UM487</strain>
    </source>
</reference>
<evidence type="ECO:0000256" key="5">
    <source>
        <dbReference type="ARBA" id="ARBA00022723"/>
    </source>
</evidence>
<accession>A0A179IHZ3</accession>
<dbReference type="Gene3D" id="3.30.420.10">
    <property type="entry name" value="Ribonuclease H-like superfamily/Ribonuclease H"/>
    <property type="match status" value="1"/>
</dbReference>
<keyword evidence="11" id="KW-1185">Reference proteome</keyword>
<comment type="catalytic activity">
    <reaction evidence="1">
        <text>Endonucleolytic cleavage to 5'-phosphomonoester.</text>
        <dbReference type="EC" id="3.1.26.4"/>
    </reaction>
</comment>
<evidence type="ECO:0000259" key="9">
    <source>
        <dbReference type="PROSITE" id="PS50879"/>
    </source>
</evidence>
<dbReference type="PROSITE" id="PS50879">
    <property type="entry name" value="RNASE_H_1"/>
    <property type="match status" value="1"/>
</dbReference>
<dbReference type="CDD" id="cd13934">
    <property type="entry name" value="RNase_H_Dikarya_like"/>
    <property type="match status" value="1"/>
</dbReference>
<evidence type="ECO:0000256" key="4">
    <source>
        <dbReference type="ARBA" id="ARBA00022722"/>
    </source>
</evidence>
<evidence type="ECO:0000256" key="8">
    <source>
        <dbReference type="SAM" id="MobiDB-lite"/>
    </source>
</evidence>
<keyword evidence="7" id="KW-0378">Hydrolase</keyword>
<feature type="region of interest" description="Disordered" evidence="8">
    <location>
        <begin position="63"/>
        <end position="88"/>
    </location>
</feature>
<gene>
    <name evidence="10" type="ORF">LLEC1_03818</name>
</gene>
<evidence type="ECO:0000256" key="1">
    <source>
        <dbReference type="ARBA" id="ARBA00000077"/>
    </source>
</evidence>
<keyword evidence="6" id="KW-0255">Endonuclease</keyword>
<dbReference type="OrthoDB" id="4867420at2759"/>
<keyword evidence="5" id="KW-0479">Metal-binding</keyword>
<evidence type="ECO:0000256" key="6">
    <source>
        <dbReference type="ARBA" id="ARBA00022759"/>
    </source>
</evidence>
<evidence type="ECO:0000313" key="10">
    <source>
        <dbReference type="EMBL" id="OAR02228.1"/>
    </source>
</evidence>
<dbReference type="InterPro" id="IPR050092">
    <property type="entry name" value="RNase_H"/>
</dbReference>
<dbReference type="EMBL" id="LUKN01000772">
    <property type="protein sequence ID" value="OAR02228.1"/>
    <property type="molecule type" value="Genomic_DNA"/>
</dbReference>
<sequence>MPLGWYLAQGLIPLGPSSSDDEEGPCELPNGRIVCGPHGFVQCGRCCTDYSFMDDVLDQDREDLDDEEQDNEEQGDEEQDDANSHLPPQAFDYLSTEMVRGTGLVFPSKFRPPASHLSPMKLFSGRHQHLRVIRCTLPNDNSTLLIMTDGACLNNGQPNPRAGWAFFQGLSNEGQPLMVSDALEKQGPWGDAALQTSNRAELRAVFAALRFRHWPGEGFSTVVIATDSEYVVEGSTKWARTWVRNGWKKKGQRGTDSVDVKNKDMWEALLGEYERQYNKGLAIQFWKIPREWNTLADAAAKKAAAEDEMPDEWTNISGLAI</sequence>
<keyword evidence="4" id="KW-0540">Nuclease</keyword>
<evidence type="ECO:0000256" key="3">
    <source>
        <dbReference type="ARBA" id="ARBA00012180"/>
    </source>
</evidence>
<comment type="similarity">
    <text evidence="2">Belongs to the RNase H family.</text>
</comment>
<evidence type="ECO:0000256" key="7">
    <source>
        <dbReference type="ARBA" id="ARBA00022801"/>
    </source>
</evidence>
<dbReference type="InterPro" id="IPR036397">
    <property type="entry name" value="RNaseH_sf"/>
</dbReference>
<dbReference type="GO" id="GO:0003676">
    <property type="term" value="F:nucleic acid binding"/>
    <property type="evidence" value="ECO:0007669"/>
    <property type="project" value="InterPro"/>
</dbReference>
<dbReference type="PANTHER" id="PTHR10642:SF26">
    <property type="entry name" value="RIBONUCLEASE H1"/>
    <property type="match status" value="1"/>
</dbReference>
<dbReference type="OMA" id="GMRIQFW"/>
<dbReference type="InterPro" id="IPR002156">
    <property type="entry name" value="RNaseH_domain"/>
</dbReference>
<evidence type="ECO:0000313" key="11">
    <source>
        <dbReference type="Proteomes" id="UP000243081"/>
    </source>
</evidence>
<comment type="caution">
    <text evidence="10">The sequence shown here is derived from an EMBL/GenBank/DDBJ whole genome shotgun (WGS) entry which is preliminary data.</text>
</comment>
<dbReference type="Pfam" id="PF00075">
    <property type="entry name" value="RNase_H"/>
    <property type="match status" value="1"/>
</dbReference>
<proteinExistence type="inferred from homology"/>
<dbReference type="GO" id="GO:0004523">
    <property type="term" value="F:RNA-DNA hybrid ribonuclease activity"/>
    <property type="evidence" value="ECO:0007669"/>
    <property type="project" value="UniProtKB-EC"/>
</dbReference>
<dbReference type="GO" id="GO:0043137">
    <property type="term" value="P:DNA replication, removal of RNA primer"/>
    <property type="evidence" value="ECO:0007669"/>
    <property type="project" value="TreeGrafter"/>
</dbReference>
<dbReference type="GO" id="GO:0046872">
    <property type="term" value="F:metal ion binding"/>
    <property type="evidence" value="ECO:0007669"/>
    <property type="project" value="UniProtKB-KW"/>
</dbReference>
<evidence type="ECO:0000256" key="2">
    <source>
        <dbReference type="ARBA" id="ARBA00005300"/>
    </source>
</evidence>
<feature type="compositionally biased region" description="Acidic residues" evidence="8">
    <location>
        <begin position="63"/>
        <end position="81"/>
    </location>
</feature>
<organism evidence="10 11">
    <name type="scientific">Cordyceps confragosa</name>
    <name type="common">Lecanicillium lecanii</name>
    <dbReference type="NCBI Taxonomy" id="2714763"/>
    <lineage>
        <taxon>Eukaryota</taxon>
        <taxon>Fungi</taxon>
        <taxon>Dikarya</taxon>
        <taxon>Ascomycota</taxon>
        <taxon>Pezizomycotina</taxon>
        <taxon>Sordariomycetes</taxon>
        <taxon>Hypocreomycetidae</taxon>
        <taxon>Hypocreales</taxon>
        <taxon>Cordycipitaceae</taxon>
        <taxon>Akanthomyces</taxon>
    </lineage>
</organism>
<protein>
    <recommendedName>
        <fullName evidence="3">ribonuclease H</fullName>
        <ecNumber evidence="3">3.1.26.4</ecNumber>
    </recommendedName>
</protein>
<dbReference type="SUPFAM" id="SSF53098">
    <property type="entry name" value="Ribonuclease H-like"/>
    <property type="match status" value="1"/>
</dbReference>
<name>A0A179IHZ3_CORDF</name>
<dbReference type="InterPro" id="IPR012337">
    <property type="entry name" value="RNaseH-like_sf"/>
</dbReference>
<dbReference type="Proteomes" id="UP000243081">
    <property type="component" value="Unassembled WGS sequence"/>
</dbReference>